<comment type="caution">
    <text evidence="1">The sequence shown here is derived from an EMBL/GenBank/DDBJ whole genome shotgun (WGS) entry which is preliminary data.</text>
</comment>
<reference evidence="1 2" key="1">
    <citation type="submission" date="2018-08" db="EMBL/GenBank/DDBJ databases">
        <title>A genome reference for cultivated species of the human gut microbiota.</title>
        <authorList>
            <person name="Zou Y."/>
            <person name="Xue W."/>
            <person name="Luo G."/>
        </authorList>
    </citation>
    <scope>NUCLEOTIDE SEQUENCE [LARGE SCALE GENOMIC DNA]</scope>
    <source>
        <strain evidence="1 2">AM22-12LB</strain>
    </source>
</reference>
<accession>A0A3R6E1G0</accession>
<evidence type="ECO:0000313" key="2">
    <source>
        <dbReference type="Proteomes" id="UP000286595"/>
    </source>
</evidence>
<dbReference type="RefSeq" id="WP_118218817.1">
    <property type="nucleotide sequence ID" value="NZ_QRIM01000015.1"/>
</dbReference>
<proteinExistence type="predicted"/>
<dbReference type="AlphaFoldDB" id="A0A3R6E1G0"/>
<dbReference type="Proteomes" id="UP000286595">
    <property type="component" value="Unassembled WGS sequence"/>
</dbReference>
<gene>
    <name evidence="1" type="ORF">DW252_12315</name>
</gene>
<protein>
    <submittedName>
        <fullName evidence="1">Uncharacterized protein</fullName>
    </submittedName>
</protein>
<name>A0A3R6E1G0_9FIRM</name>
<dbReference type="EMBL" id="QRIM01000015">
    <property type="protein sequence ID" value="RHG59183.1"/>
    <property type="molecule type" value="Genomic_DNA"/>
</dbReference>
<organism evidence="1 2">
    <name type="scientific">Coprococcus comes</name>
    <dbReference type="NCBI Taxonomy" id="410072"/>
    <lineage>
        <taxon>Bacteria</taxon>
        <taxon>Bacillati</taxon>
        <taxon>Bacillota</taxon>
        <taxon>Clostridia</taxon>
        <taxon>Lachnospirales</taxon>
        <taxon>Lachnospiraceae</taxon>
        <taxon>Coprococcus</taxon>
    </lineage>
</organism>
<sequence>MSINHATIGIPTFGQLQTAVKALGYDVFDCIDHAKKAGVADWMDPDALRYAREFVPFIEEVAPKGKLSLGTKVWFKCLNYSSGTRHGACGAMCFTWGDKSHSLTLKHNDPNYDHEWVVVMDSTERVERLKTPEERNLPSLIGHIPGENDKYTFDERTLTDRKIFETDDFDDLLDWFEADF</sequence>
<evidence type="ECO:0000313" key="1">
    <source>
        <dbReference type="EMBL" id="RHG59183.1"/>
    </source>
</evidence>